<reference evidence="1" key="1">
    <citation type="journal article" date="2015" name="Nature">
        <title>Complex archaea that bridge the gap between prokaryotes and eukaryotes.</title>
        <authorList>
            <person name="Spang A."/>
            <person name="Saw J.H."/>
            <person name="Jorgensen S.L."/>
            <person name="Zaremba-Niedzwiedzka K."/>
            <person name="Martijn J."/>
            <person name="Lind A.E."/>
            <person name="van Eijk R."/>
            <person name="Schleper C."/>
            <person name="Guy L."/>
            <person name="Ettema T.J."/>
        </authorList>
    </citation>
    <scope>NUCLEOTIDE SEQUENCE</scope>
</reference>
<organism evidence="1">
    <name type="scientific">marine sediment metagenome</name>
    <dbReference type="NCBI Taxonomy" id="412755"/>
    <lineage>
        <taxon>unclassified sequences</taxon>
        <taxon>metagenomes</taxon>
        <taxon>ecological metagenomes</taxon>
    </lineage>
</organism>
<accession>A0A0F9VDF6</accession>
<dbReference type="EMBL" id="LAZR01000578">
    <property type="protein sequence ID" value="KKN63808.1"/>
    <property type="molecule type" value="Genomic_DNA"/>
</dbReference>
<proteinExistence type="predicted"/>
<evidence type="ECO:0000313" key="1">
    <source>
        <dbReference type="EMBL" id="KKN63808.1"/>
    </source>
</evidence>
<name>A0A0F9VDF6_9ZZZZ</name>
<dbReference type="AlphaFoldDB" id="A0A0F9VDF6"/>
<sequence length="84" mass="9307">MLSDILTGLSPKISIERLYPAVEPRSVMLRSEHLDSPYFLGIAIHASDTGSLAIAAHGISQTVVHRLRVHQRLHESLAVTKRQI</sequence>
<comment type="caution">
    <text evidence="1">The sequence shown here is derived from an EMBL/GenBank/DDBJ whole genome shotgun (WGS) entry which is preliminary data.</text>
</comment>
<protein>
    <submittedName>
        <fullName evidence="1">Uncharacterized protein</fullName>
    </submittedName>
</protein>
<gene>
    <name evidence="1" type="ORF">LCGC14_0497920</name>
</gene>